<feature type="binding site" evidence="10">
    <location>
        <position position="123"/>
    </location>
    <ligand>
        <name>coenzyme F430</name>
        <dbReference type="ChEBI" id="CHEBI:60540"/>
    </ligand>
</feature>
<dbReference type="InterPro" id="IPR009024">
    <property type="entry name" value="Me_CoM_Rdtase_Fd-like_fold"/>
</dbReference>
<gene>
    <name evidence="9" type="primary">mcrG</name>
</gene>
<evidence type="ECO:0000313" key="9">
    <source>
        <dbReference type="EMBL" id="AAB02002.1"/>
    </source>
</evidence>
<evidence type="ECO:0000256" key="8">
    <source>
        <dbReference type="PIRNR" id="PIRNR000264"/>
    </source>
</evidence>
<proteinExistence type="evidence at protein level"/>
<accession>Q49604</accession>
<evidence type="ECO:0000256" key="6">
    <source>
        <dbReference type="ARBA" id="ARBA00022994"/>
    </source>
</evidence>
<dbReference type="PDB" id="1E6V">
    <property type="method" value="X-ray"/>
    <property type="resolution" value="2.70 A"/>
    <property type="chains" value="C/F=1-258"/>
</dbReference>
<evidence type="ECO:0000256" key="7">
    <source>
        <dbReference type="ARBA" id="ARBA00047772"/>
    </source>
</evidence>
<dbReference type="InterPro" id="IPR003178">
    <property type="entry name" value="Me_CoM_Rdtase_gsu"/>
</dbReference>
<dbReference type="NCBIfam" id="TIGR03259">
    <property type="entry name" value="met_CoM_red_gam"/>
    <property type="match status" value="1"/>
</dbReference>
<feature type="binding site" evidence="10">
    <location>
        <position position="158"/>
    </location>
    <ligand>
        <name>coenzyme F430</name>
        <dbReference type="ChEBI" id="CHEBI:60540"/>
    </ligand>
</feature>
<feature type="binding site" evidence="10">
    <location>
        <position position="162"/>
    </location>
    <ligand>
        <name>coenzyme F430</name>
        <dbReference type="ChEBI" id="CHEBI:60540"/>
    </ligand>
</feature>
<dbReference type="EvolutionaryTrace" id="Q49604"/>
<evidence type="ECO:0000256" key="4">
    <source>
        <dbReference type="ARBA" id="ARBA00011155"/>
    </source>
</evidence>
<dbReference type="EMBL" id="U57340">
    <property type="protein sequence ID" value="AAB02002.1"/>
    <property type="molecule type" value="Genomic_DNA"/>
</dbReference>
<feature type="binding site" evidence="10">
    <location>
        <position position="159"/>
    </location>
    <ligand>
        <name>coenzyme F430</name>
        <dbReference type="ChEBI" id="CHEBI:60540"/>
    </ligand>
</feature>
<feature type="binding site" evidence="10">
    <location>
        <position position="122"/>
    </location>
    <ligand>
        <name>coenzyme F430</name>
        <dbReference type="ChEBI" id="CHEBI:60540"/>
    </ligand>
</feature>
<comment type="cofactor">
    <cofactor evidence="1">
        <name>coenzyme F430</name>
        <dbReference type="ChEBI" id="CHEBI:60540"/>
    </cofactor>
</comment>
<dbReference type="SUPFAM" id="SSF55088">
    <property type="entry name" value="Methyl-coenzyme M reductase subunits"/>
    <property type="match status" value="1"/>
</dbReference>
<keyword evidence="6 8" id="KW-0484">Methanogenesis</keyword>
<comment type="subunit">
    <text evidence="4">MCR is a hexamer of two alpha, two beta, and two gamma chains, forming a dimer of heterotrimers.</text>
</comment>
<evidence type="ECO:0007829" key="10">
    <source>
        <dbReference type="PDB" id="1E6V"/>
    </source>
</evidence>
<reference evidence="9" key="1">
    <citation type="journal article" date="1996" name="Int. J. Syst. Bacteriol.">
        <title>Phylogeny of Methanopyrus kandleri based on methyl coenzyme M reductase operons.</title>
        <authorList>
            <person name="Nolling J."/>
            <person name="Elfner A."/>
            <person name="Palmer J.R."/>
            <person name="Steigerwald V.J."/>
            <person name="Pihl T.D."/>
            <person name="Lake J.A."/>
            <person name="Reeve J.N."/>
        </authorList>
    </citation>
    <scope>NUCLEOTIDE SEQUENCE</scope>
</reference>
<dbReference type="SMR" id="Q49604"/>
<evidence type="ECO:0000256" key="5">
    <source>
        <dbReference type="ARBA" id="ARBA00022679"/>
    </source>
</evidence>
<dbReference type="AlphaFoldDB" id="Q49604"/>
<dbReference type="PDBsum" id="1E6V"/>
<dbReference type="InterPro" id="IPR036994">
    <property type="entry name" value="Me_CoM_Rdtase_gsu_sf"/>
</dbReference>
<keyword evidence="5 8" id="KW-0808">Transferase</keyword>
<dbReference type="PIRSF" id="PIRSF000264">
    <property type="entry name" value="Meth_CoM_rd_gama"/>
    <property type="match status" value="1"/>
</dbReference>
<comment type="catalytic activity">
    <reaction evidence="7">
        <text>coenzyme B + methyl-coenzyme M = methane + coenzyme M-coenzyme B heterodisulfide</text>
        <dbReference type="Rhea" id="RHEA:12532"/>
        <dbReference type="ChEBI" id="CHEBI:16183"/>
        <dbReference type="ChEBI" id="CHEBI:58286"/>
        <dbReference type="ChEBI" id="CHEBI:58411"/>
        <dbReference type="ChEBI" id="CHEBI:58596"/>
        <dbReference type="EC" id="2.8.4.1"/>
    </reaction>
    <physiologicalReaction direction="left-to-right" evidence="7">
        <dbReference type="Rhea" id="RHEA:12533"/>
    </physiologicalReaction>
</comment>
<evidence type="ECO:0000256" key="1">
    <source>
        <dbReference type="ARBA" id="ARBA00001952"/>
    </source>
</evidence>
<feature type="binding site" evidence="10">
    <location>
        <position position="160"/>
    </location>
    <ligand>
        <name>coenzyme F430</name>
        <dbReference type="ChEBI" id="CHEBI:60540"/>
    </ligand>
</feature>
<dbReference type="Pfam" id="PF02240">
    <property type="entry name" value="MCR_gamma"/>
    <property type="match status" value="1"/>
</dbReference>
<dbReference type="EC" id="2.8.4.1" evidence="8"/>
<dbReference type="GO" id="GO:0050524">
    <property type="term" value="F:coenzyme-B sulfoethylthiotransferase activity"/>
    <property type="evidence" value="ECO:0007669"/>
    <property type="project" value="UniProtKB-UniRule"/>
</dbReference>
<evidence type="ECO:0000256" key="2">
    <source>
        <dbReference type="ARBA" id="ARBA00005149"/>
    </source>
</evidence>
<dbReference type="BRENDA" id="2.8.4.1">
    <property type="organism ID" value="3274"/>
</dbReference>
<dbReference type="Gene3D" id="3.90.320.20">
    <property type="entry name" value="Methyl-coenzyme M reductase, gamma subunit"/>
    <property type="match status" value="1"/>
</dbReference>
<comment type="pathway">
    <text evidence="2 8">One-carbon metabolism; methyl-coenzyme M reduction; methane from methyl-coenzyme M: step 1/1.</text>
</comment>
<name>Q49604_9EURY</name>
<organism evidence="9">
    <name type="scientific">Methanopyrus kandleri</name>
    <dbReference type="NCBI Taxonomy" id="2320"/>
    <lineage>
        <taxon>Archaea</taxon>
        <taxon>Methanobacteriati</taxon>
        <taxon>Methanobacteriota</taxon>
        <taxon>Methanomada group</taxon>
        <taxon>Methanopyri</taxon>
        <taxon>Methanopyrales</taxon>
        <taxon>Methanopyraceae</taxon>
        <taxon>Methanopyrus</taxon>
    </lineage>
</organism>
<reference evidence="10" key="2">
    <citation type="journal article" date="2000" name="J. Mol. Biol.">
        <title>Comparison of three methyl-coenzyme M reductases from phylogenetically distant organisms: unusual amino acid modification, conservation and adaptation.</title>
        <authorList>
            <person name="Grabarse W."/>
            <person name="Mahlert F."/>
            <person name="Shima S."/>
            <person name="Thauer R.K."/>
            <person name="Ermler U."/>
        </authorList>
    </citation>
    <scope>X-RAY CRYSTALLOGRAPHY (2.70 ANGSTROMS) IN COMPLEX WITH COENZYME F430</scope>
</reference>
<dbReference type="CDD" id="cd00539">
    <property type="entry name" value="MCR_gamma"/>
    <property type="match status" value="1"/>
</dbReference>
<dbReference type="UniPathway" id="UPA00646">
    <property type="reaction ID" value="UER00699"/>
</dbReference>
<comment type="similarity">
    <text evidence="3">Belongs to the methyl-coenzyme M reductase gamma subunit family.</text>
</comment>
<comment type="subunit">
    <text evidence="8">Hexamer of two alpha, two beta, and two gamma chains.</text>
</comment>
<dbReference type="GO" id="GO:0015948">
    <property type="term" value="P:methanogenesis"/>
    <property type="evidence" value="ECO:0007669"/>
    <property type="project" value="UniProtKB-UniRule"/>
</dbReference>
<sequence length="258" mass="30071">MAEKAQFYYPGETDVAENRRKYMNPNYELKKLREIPDEDIVRLMGHREPGEEYPSVHPPLEEMEEPECPIRELVEPTEGAKAGDRIRYIQFTDSVYFAPIHPYIRARMYMWRYRGVDTGSLSGRQIIEVRERDLEKIAKELLETEIFDPARSGVRGATVHGHALRLDENGLMLHALRRYRLNEETGEVEYVKDQVGIELDEPIPVGAPADEDDLKERTTIYRIDGTPYREDEELLQVVQRIHELRTLAGYRPEEAEGK</sequence>
<evidence type="ECO:0000256" key="3">
    <source>
        <dbReference type="ARBA" id="ARBA00008740"/>
    </source>
</evidence>
<protein>
    <recommendedName>
        <fullName evidence="8">Methyl-coenzyme M reductase subunit gamma</fullName>
        <ecNumber evidence="8">2.8.4.1</ecNumber>
    </recommendedName>
</protein>
<keyword evidence="10" id="KW-0002">3D-structure</keyword>